<name>A0A093XG30_TALMA</name>
<sequence>MSLSRPPLKPIPGNNQIVANKTASAKEDVRRFFKESYNVVISDMLSEIEHPFIIPIELYLSAREPTVSLKGLDLMGHDTYDIKTTFYTATFLDPVRAEIAALIECLLGDTTVLDASFDWAYVGGIEVMPTVFIEVPEGTVTDWAELESGIRGLLARGASKLGIVVDVQFRVKGDEIPLEIGLSLI</sequence>
<organism evidence="1">
    <name type="scientific">Talaromyces marneffei PM1</name>
    <dbReference type="NCBI Taxonomy" id="1077442"/>
    <lineage>
        <taxon>Eukaryota</taxon>
        <taxon>Fungi</taxon>
        <taxon>Dikarya</taxon>
        <taxon>Ascomycota</taxon>
        <taxon>Pezizomycotina</taxon>
        <taxon>Eurotiomycetes</taxon>
        <taxon>Eurotiomycetidae</taxon>
        <taxon>Eurotiales</taxon>
        <taxon>Trichocomaceae</taxon>
        <taxon>Talaromyces</taxon>
        <taxon>Talaromyces sect. Talaromyces</taxon>
    </lineage>
</organism>
<reference evidence="1" key="2">
    <citation type="journal article" date="2014" name="PLoS Genet.">
        <title>Signature gene expression reveals novel clues to the molecular mechanisms of dimorphic transition in Penicillium marneffei.</title>
        <authorList>
            <person name="Yang E."/>
            <person name="Wang G."/>
            <person name="Cai J."/>
            <person name="Woo P.C."/>
            <person name="Lau S.K."/>
            <person name="Yuen K.-Y."/>
            <person name="Chow W.-N."/>
            <person name="Lin X."/>
        </authorList>
    </citation>
    <scope>NUCLEOTIDE SEQUENCE</scope>
    <source>
        <strain evidence="1">PM1</strain>
    </source>
</reference>
<dbReference type="AlphaFoldDB" id="A0A093XG30"/>
<gene>
    <name evidence="1" type="ORF">GQ26_0300790</name>
</gene>
<reference key="1">
    <citation type="journal article" date="2014" name="PLoS Genet.">
        <title>Signature Gene Expression Reveals Novel Clues to the Molecular Mechanisms of Dimorphic Transition in Penicillium marneffei.</title>
        <authorList>
            <person name="Yang E."/>
            <person name="Wang G."/>
            <person name="Cai J."/>
            <person name="Woo P.C."/>
            <person name="Lau S.K."/>
            <person name="Yuen K.-Y."/>
            <person name="Chow W.-N."/>
            <person name="Lin X."/>
        </authorList>
    </citation>
    <scope>NUCLEOTIDE SEQUENCE [LARGE SCALE GENOMIC DNA]</scope>
    <source>
        <strain>PM1</strain>
    </source>
</reference>
<dbReference type="EMBL" id="JPOX01000030">
    <property type="protein sequence ID" value="KFX44168.1"/>
    <property type="molecule type" value="Genomic_DNA"/>
</dbReference>
<dbReference type="HOGENOM" id="CLU_1687898_0_0_1"/>
<comment type="caution">
    <text evidence="1">The sequence shown here is derived from an EMBL/GenBank/DDBJ whole genome shotgun (WGS) entry which is preliminary data.</text>
</comment>
<evidence type="ECO:0000313" key="1">
    <source>
        <dbReference type="EMBL" id="KFX44168.1"/>
    </source>
</evidence>
<accession>A0A093XG30</accession>
<keyword evidence="1" id="KW-0548">Nucleotidyltransferase</keyword>
<keyword evidence="1" id="KW-0808">Transferase</keyword>
<proteinExistence type="predicted"/>
<protein>
    <submittedName>
        <fullName evidence="1">Putative glucose-1-phosphate adenylyltransferase large subunit, chloroplastic</fullName>
    </submittedName>
</protein>
<dbReference type="GO" id="GO:0016779">
    <property type="term" value="F:nucleotidyltransferase activity"/>
    <property type="evidence" value="ECO:0007669"/>
    <property type="project" value="UniProtKB-KW"/>
</dbReference>